<protein>
    <submittedName>
        <fullName evidence="1">Uncharacterized protein</fullName>
    </submittedName>
</protein>
<evidence type="ECO:0000313" key="2">
    <source>
        <dbReference type="Proteomes" id="UP001370490"/>
    </source>
</evidence>
<proteinExistence type="predicted"/>
<dbReference type="AlphaFoldDB" id="A0AAN8VI68"/>
<keyword evidence="2" id="KW-1185">Reference proteome</keyword>
<comment type="caution">
    <text evidence="1">The sequence shown here is derived from an EMBL/GenBank/DDBJ whole genome shotgun (WGS) entry which is preliminary data.</text>
</comment>
<name>A0AAN8VI68_9MAGN</name>
<reference evidence="1 2" key="1">
    <citation type="submission" date="2023-12" db="EMBL/GenBank/DDBJ databases">
        <title>A high-quality genome assembly for Dillenia turbinata (Dilleniales).</title>
        <authorList>
            <person name="Chanderbali A."/>
        </authorList>
    </citation>
    <scope>NUCLEOTIDE SEQUENCE [LARGE SCALE GENOMIC DNA]</scope>
    <source>
        <strain evidence="1">LSX21</strain>
        <tissue evidence="1">Leaf</tissue>
    </source>
</reference>
<gene>
    <name evidence="1" type="ORF">RJ641_006669</name>
</gene>
<sequence length="72" mass="8344">MRDGWPRFLILGHPKWVLRMRLNPISLISICMVRLHPECSEKHTEIADSCLNDEGIKRPSMGDIVWALEFAL</sequence>
<accession>A0AAN8VI68</accession>
<evidence type="ECO:0000313" key="1">
    <source>
        <dbReference type="EMBL" id="KAK6928078.1"/>
    </source>
</evidence>
<dbReference type="Proteomes" id="UP001370490">
    <property type="component" value="Unassembled WGS sequence"/>
</dbReference>
<organism evidence="1 2">
    <name type="scientific">Dillenia turbinata</name>
    <dbReference type="NCBI Taxonomy" id="194707"/>
    <lineage>
        <taxon>Eukaryota</taxon>
        <taxon>Viridiplantae</taxon>
        <taxon>Streptophyta</taxon>
        <taxon>Embryophyta</taxon>
        <taxon>Tracheophyta</taxon>
        <taxon>Spermatophyta</taxon>
        <taxon>Magnoliopsida</taxon>
        <taxon>eudicotyledons</taxon>
        <taxon>Gunneridae</taxon>
        <taxon>Pentapetalae</taxon>
        <taxon>Dilleniales</taxon>
        <taxon>Dilleniaceae</taxon>
        <taxon>Dillenia</taxon>
    </lineage>
</organism>
<dbReference type="EMBL" id="JBAMMX010000014">
    <property type="protein sequence ID" value="KAK6928078.1"/>
    <property type="molecule type" value="Genomic_DNA"/>
</dbReference>